<dbReference type="EMBL" id="JACLHY010000017">
    <property type="protein sequence ID" value="MBC8769360.1"/>
    <property type="molecule type" value="Genomic_DNA"/>
</dbReference>
<reference evidence="2 3" key="1">
    <citation type="submission" date="2020-08" db="EMBL/GenBank/DDBJ databases">
        <title>Arenibacter gaetbuli sp. nov., isolated from a sand dune.</title>
        <authorList>
            <person name="Park S."/>
            <person name="Yoon J.-H."/>
        </authorList>
    </citation>
    <scope>NUCLEOTIDE SEQUENCE [LARGE SCALE GENOMIC DNA]</scope>
    <source>
        <strain evidence="2 3">BSSL-BM3</strain>
    </source>
</reference>
<sequence length="226" mass="26375">MALEDAFNDLRNNLYRPLLFFIPKSLVPESKKEFLDSPEFARFFNTPAIIEKSGESFELKSNPNHVQILEKPSILVGNNFLLSDQKAALNSFQFSVLLEKYLEQLKFYNTIASWMALHIKEHCEIEENILEYFELQDTFFQHHLGEINAIFNVNVIPNTDPKDALEYIEKDLPAFKKLFQTKESNHPEQNLDNLPKQKNKRKPRPVLVTEEEARNFLLKSVFNVTA</sequence>
<name>A0ABR7QQ96_9FLAO</name>
<accession>A0ABR7QQ96</accession>
<keyword evidence="3" id="KW-1185">Reference proteome</keyword>
<dbReference type="Proteomes" id="UP000618952">
    <property type="component" value="Unassembled WGS sequence"/>
</dbReference>
<evidence type="ECO:0000256" key="1">
    <source>
        <dbReference type="SAM" id="MobiDB-lite"/>
    </source>
</evidence>
<protein>
    <submittedName>
        <fullName evidence="2">Uncharacterized protein</fullName>
    </submittedName>
</protein>
<evidence type="ECO:0000313" key="3">
    <source>
        <dbReference type="Proteomes" id="UP000618952"/>
    </source>
</evidence>
<organism evidence="2 3">
    <name type="scientific">Arenibacter arenosicollis</name>
    <dbReference type="NCBI Taxonomy" id="2762274"/>
    <lineage>
        <taxon>Bacteria</taxon>
        <taxon>Pseudomonadati</taxon>
        <taxon>Bacteroidota</taxon>
        <taxon>Flavobacteriia</taxon>
        <taxon>Flavobacteriales</taxon>
        <taxon>Flavobacteriaceae</taxon>
        <taxon>Arenibacter</taxon>
    </lineage>
</organism>
<evidence type="ECO:0000313" key="2">
    <source>
        <dbReference type="EMBL" id="MBC8769360.1"/>
    </source>
</evidence>
<proteinExistence type="predicted"/>
<comment type="caution">
    <text evidence="2">The sequence shown here is derived from an EMBL/GenBank/DDBJ whole genome shotgun (WGS) entry which is preliminary data.</text>
</comment>
<feature type="region of interest" description="Disordered" evidence="1">
    <location>
        <begin position="184"/>
        <end position="205"/>
    </location>
</feature>
<dbReference type="RefSeq" id="WP_187586108.1">
    <property type="nucleotide sequence ID" value="NZ_JACLHY010000017.1"/>
</dbReference>
<gene>
    <name evidence="2" type="ORF">H4O18_15290</name>
</gene>